<proteinExistence type="predicted"/>
<keyword evidence="2" id="KW-1185">Reference proteome</keyword>
<sequence>MVFWRGGRAGANMVLQCYGISGREDGVMALAGAKMVLWRWRTRTKSFVMELRSFVMKLADSSFCHGVGGSKYDFWHGFGLGVGRRKYDFWHGVGWRWRTQAWACSWRGIGGANMLLV</sequence>
<protein>
    <submittedName>
        <fullName evidence="1">Uncharacterized protein</fullName>
    </submittedName>
</protein>
<name>A0AAV6MCW9_9ROSI</name>
<feature type="non-terminal residue" evidence="1">
    <location>
        <position position="1"/>
    </location>
</feature>
<organism evidence="1 2">
    <name type="scientific">Cucurbita argyrosperma subsp. sororia</name>
    <dbReference type="NCBI Taxonomy" id="37648"/>
    <lineage>
        <taxon>Eukaryota</taxon>
        <taxon>Viridiplantae</taxon>
        <taxon>Streptophyta</taxon>
        <taxon>Embryophyta</taxon>
        <taxon>Tracheophyta</taxon>
        <taxon>Spermatophyta</taxon>
        <taxon>Magnoliopsida</taxon>
        <taxon>eudicotyledons</taxon>
        <taxon>Gunneridae</taxon>
        <taxon>Pentapetalae</taxon>
        <taxon>rosids</taxon>
        <taxon>fabids</taxon>
        <taxon>Cucurbitales</taxon>
        <taxon>Cucurbitaceae</taxon>
        <taxon>Cucurbiteae</taxon>
        <taxon>Cucurbita</taxon>
    </lineage>
</organism>
<dbReference type="EMBL" id="JAGKQH010000015">
    <property type="protein sequence ID" value="KAG6578602.1"/>
    <property type="molecule type" value="Genomic_DNA"/>
</dbReference>
<dbReference type="Proteomes" id="UP000685013">
    <property type="component" value="Chromosome 15"/>
</dbReference>
<reference evidence="1 2" key="1">
    <citation type="journal article" date="2021" name="Hortic Res">
        <title>The domestication of Cucurbita argyrosperma as revealed by the genome of its wild relative.</title>
        <authorList>
            <person name="Barrera-Redondo J."/>
            <person name="Sanchez-de la Vega G."/>
            <person name="Aguirre-Liguori J.A."/>
            <person name="Castellanos-Morales G."/>
            <person name="Gutierrez-Guerrero Y.T."/>
            <person name="Aguirre-Dugua X."/>
            <person name="Aguirre-Planter E."/>
            <person name="Tenaillon M.I."/>
            <person name="Lira-Saade R."/>
            <person name="Eguiarte L.E."/>
        </authorList>
    </citation>
    <scope>NUCLEOTIDE SEQUENCE [LARGE SCALE GENOMIC DNA]</scope>
    <source>
        <strain evidence="1">JBR-2021</strain>
    </source>
</reference>
<dbReference type="AlphaFoldDB" id="A0AAV6MCW9"/>
<accession>A0AAV6MCW9</accession>
<comment type="caution">
    <text evidence="1">The sequence shown here is derived from an EMBL/GenBank/DDBJ whole genome shotgun (WGS) entry which is preliminary data.</text>
</comment>
<evidence type="ECO:0000313" key="2">
    <source>
        <dbReference type="Proteomes" id="UP000685013"/>
    </source>
</evidence>
<evidence type="ECO:0000313" key="1">
    <source>
        <dbReference type="EMBL" id="KAG6578602.1"/>
    </source>
</evidence>
<gene>
    <name evidence="1" type="ORF">SDJN03_23050</name>
</gene>